<feature type="compositionally biased region" description="Low complexity" evidence="1">
    <location>
        <begin position="1"/>
        <end position="11"/>
    </location>
</feature>
<accession>A0A6J4P948</accession>
<gene>
    <name evidence="2" type="ORF">AVDCRST_MAG64-2218</name>
</gene>
<feature type="compositionally biased region" description="Low complexity" evidence="1">
    <location>
        <begin position="49"/>
        <end position="59"/>
    </location>
</feature>
<feature type="non-terminal residue" evidence="2">
    <location>
        <position position="1"/>
    </location>
</feature>
<sequence>ADRTQAAAVPVRRARAAHRQADDGDPPRPALQGVRRQLQRRAAEGPATRRQAAARGAGQEPRHGARRGEDGRPEQRRRGPQPRPVLGDPRPGRQGRRQADRQPRQGDRRGLRVVRRVQDEVRGRGQDPLRLRLGVAGEEGRQGRGDEHGQPGQPADGRGVPGDRAGRVGARVLPEVPEQAAGLRGRVVERGELAGGRGPVQPGARL</sequence>
<dbReference type="EC" id="1.15.1.1" evidence="2"/>
<feature type="compositionally biased region" description="Basic and acidic residues" evidence="1">
    <location>
        <begin position="97"/>
        <end position="130"/>
    </location>
</feature>
<name>A0A6J4P948_9BACT</name>
<dbReference type="GO" id="GO:0004784">
    <property type="term" value="F:superoxide dismutase activity"/>
    <property type="evidence" value="ECO:0007669"/>
    <property type="project" value="UniProtKB-EC"/>
</dbReference>
<reference evidence="2" key="1">
    <citation type="submission" date="2020-02" db="EMBL/GenBank/DDBJ databases">
        <authorList>
            <person name="Meier V. D."/>
        </authorList>
    </citation>
    <scope>NUCLEOTIDE SEQUENCE</scope>
    <source>
        <strain evidence="2">AVDCRST_MAG64</strain>
    </source>
</reference>
<dbReference type="EMBL" id="CADCUQ010000501">
    <property type="protein sequence ID" value="CAA9409722.1"/>
    <property type="molecule type" value="Genomic_DNA"/>
</dbReference>
<feature type="compositionally biased region" description="Basic and acidic residues" evidence="1">
    <location>
        <begin position="60"/>
        <end position="77"/>
    </location>
</feature>
<evidence type="ECO:0000256" key="1">
    <source>
        <dbReference type="SAM" id="MobiDB-lite"/>
    </source>
</evidence>
<keyword evidence="2" id="KW-0560">Oxidoreductase</keyword>
<dbReference type="AlphaFoldDB" id="A0A6J4P948"/>
<protein>
    <submittedName>
        <fullName evidence="2">Superoxide dismutase [Mn]</fullName>
        <ecNumber evidence="2">1.15.1.1</ecNumber>
    </submittedName>
</protein>
<feature type="compositionally biased region" description="Basic and acidic residues" evidence="1">
    <location>
        <begin position="138"/>
        <end position="149"/>
    </location>
</feature>
<proteinExistence type="predicted"/>
<feature type="non-terminal residue" evidence="2">
    <location>
        <position position="206"/>
    </location>
</feature>
<evidence type="ECO:0000313" key="2">
    <source>
        <dbReference type="EMBL" id="CAA9409722.1"/>
    </source>
</evidence>
<feature type="region of interest" description="Disordered" evidence="1">
    <location>
        <begin position="1"/>
        <end position="166"/>
    </location>
</feature>
<organism evidence="2">
    <name type="scientific">uncultured Phycisphaerae bacterium</name>
    <dbReference type="NCBI Taxonomy" id="904963"/>
    <lineage>
        <taxon>Bacteria</taxon>
        <taxon>Pseudomonadati</taxon>
        <taxon>Planctomycetota</taxon>
        <taxon>Phycisphaerae</taxon>
        <taxon>environmental samples</taxon>
    </lineage>
</organism>